<dbReference type="Gene3D" id="3.20.20.150">
    <property type="entry name" value="Divalent-metal-dependent TIM barrel enzymes"/>
    <property type="match status" value="1"/>
</dbReference>
<dbReference type="GO" id="GO:0004519">
    <property type="term" value="F:endonuclease activity"/>
    <property type="evidence" value="ECO:0007669"/>
    <property type="project" value="UniProtKB-KW"/>
</dbReference>
<gene>
    <name evidence="2" type="ORF">CA840_00035</name>
</gene>
<dbReference type="EMBL" id="NIRJ01000001">
    <property type="protein sequence ID" value="PHH95902.1"/>
    <property type="molecule type" value="Genomic_DNA"/>
</dbReference>
<dbReference type="RefSeq" id="WP_098978075.1">
    <property type="nucleotide sequence ID" value="NZ_NIRJ01000001.1"/>
</dbReference>
<dbReference type="PANTHER" id="PTHR12110:SF48">
    <property type="entry name" value="BLL3656 PROTEIN"/>
    <property type="match status" value="1"/>
</dbReference>
<dbReference type="InterPro" id="IPR050312">
    <property type="entry name" value="IolE/XylAMocC-like"/>
</dbReference>
<dbReference type="InterPro" id="IPR036237">
    <property type="entry name" value="Xyl_isomerase-like_sf"/>
</dbReference>
<organism evidence="2 3">
    <name type="scientific">Fusobacterium nucleatum subsp. polymorphum</name>
    <name type="common">Fusobacterium polymorphum</name>
    <dbReference type="NCBI Taxonomy" id="76857"/>
    <lineage>
        <taxon>Bacteria</taxon>
        <taxon>Fusobacteriati</taxon>
        <taxon>Fusobacteriota</taxon>
        <taxon>Fusobacteriia</taxon>
        <taxon>Fusobacteriales</taxon>
        <taxon>Fusobacteriaceae</taxon>
        <taxon>Fusobacterium</taxon>
    </lineage>
</organism>
<dbReference type="Proteomes" id="UP000225199">
    <property type="component" value="Unassembled WGS sequence"/>
</dbReference>
<evidence type="ECO:0000313" key="3">
    <source>
        <dbReference type="Proteomes" id="UP000225199"/>
    </source>
</evidence>
<feature type="domain" description="Xylose isomerase-like TIM barrel" evidence="1">
    <location>
        <begin position="24"/>
        <end position="241"/>
    </location>
</feature>
<keyword evidence="2" id="KW-0540">Nuclease</keyword>
<dbReference type="InterPro" id="IPR013022">
    <property type="entry name" value="Xyl_isomerase-like_TIM-brl"/>
</dbReference>
<comment type="caution">
    <text evidence="2">The sequence shown here is derived from an EMBL/GenBank/DDBJ whole genome shotgun (WGS) entry which is preliminary data.</text>
</comment>
<dbReference type="SUPFAM" id="SSF51658">
    <property type="entry name" value="Xylose isomerase-like"/>
    <property type="match status" value="1"/>
</dbReference>
<evidence type="ECO:0000313" key="2">
    <source>
        <dbReference type="EMBL" id="PHH95902.1"/>
    </source>
</evidence>
<name>A0A2C6AV66_FUSNP</name>
<keyword evidence="2" id="KW-0255">Endonuclease</keyword>
<evidence type="ECO:0000259" key="1">
    <source>
        <dbReference type="Pfam" id="PF01261"/>
    </source>
</evidence>
<accession>A0A2C6AV66</accession>
<protein>
    <submittedName>
        <fullName evidence="2">AP endonuclease</fullName>
    </submittedName>
</protein>
<dbReference type="AlphaFoldDB" id="A0A2C6AV66"/>
<sequence>MKKKEYSLAHLTAISTTPLELAKIAANCGYDYVSIRQIYMGVAGEVPVDLSEDKKMYQEMKDLFKDTGLRLLDIELARIYDGVDLESYKRAFDTGKSLGAKHVLSSIWTDNKEYGIEKFAELCDLAKKYDLTVELEAVPIAGVKSFAEVAEILRIIKRDNAGFMMDTHHFNRANDSVELLRTFPSEWFRYAQICDAPLAPLERDKMIEIMRGGRDYLGEGLIDVASILNAMPIVPYSIELPNSKKVEEYGYEGHAKKCLETAKKYCDTFVTGR</sequence>
<dbReference type="Pfam" id="PF01261">
    <property type="entry name" value="AP_endonuc_2"/>
    <property type="match status" value="1"/>
</dbReference>
<dbReference type="PANTHER" id="PTHR12110">
    <property type="entry name" value="HYDROXYPYRUVATE ISOMERASE"/>
    <property type="match status" value="1"/>
</dbReference>
<proteinExistence type="predicted"/>
<keyword evidence="2" id="KW-0378">Hydrolase</keyword>
<reference evidence="2 3" key="1">
    <citation type="submission" date="2017-06" db="EMBL/GenBank/DDBJ databases">
        <title>Draft genome sequence of Fusobacterium nucleatum subsp. polymorphum KCOM 1002 (=ChDC F175).</title>
        <authorList>
            <person name="Kook J.-K."/>
            <person name="Park S.-N."/>
            <person name="Lim Y.K."/>
            <person name="Roh H."/>
        </authorList>
    </citation>
    <scope>NUCLEOTIDE SEQUENCE [LARGE SCALE GENOMIC DNA]</scope>
    <source>
        <strain evidence="3">KCOM 1002 (ChDC F175)</strain>
    </source>
</reference>